<evidence type="ECO:0000313" key="1">
    <source>
        <dbReference type="EMBL" id="MBX59349.1"/>
    </source>
</evidence>
<proteinExistence type="predicted"/>
<reference evidence="1" key="1">
    <citation type="submission" date="2018-02" db="EMBL/GenBank/DDBJ databases">
        <title>Rhizophora mucronata_Transcriptome.</title>
        <authorList>
            <person name="Meera S.P."/>
            <person name="Sreeshan A."/>
            <person name="Augustine A."/>
        </authorList>
    </citation>
    <scope>NUCLEOTIDE SEQUENCE</scope>
    <source>
        <tissue evidence="1">Leaf</tissue>
    </source>
</reference>
<organism evidence="1">
    <name type="scientific">Rhizophora mucronata</name>
    <name type="common">Asiatic mangrove</name>
    <dbReference type="NCBI Taxonomy" id="61149"/>
    <lineage>
        <taxon>Eukaryota</taxon>
        <taxon>Viridiplantae</taxon>
        <taxon>Streptophyta</taxon>
        <taxon>Embryophyta</taxon>
        <taxon>Tracheophyta</taxon>
        <taxon>Spermatophyta</taxon>
        <taxon>Magnoliopsida</taxon>
        <taxon>eudicotyledons</taxon>
        <taxon>Gunneridae</taxon>
        <taxon>Pentapetalae</taxon>
        <taxon>rosids</taxon>
        <taxon>fabids</taxon>
        <taxon>Malpighiales</taxon>
        <taxon>Rhizophoraceae</taxon>
        <taxon>Rhizophora</taxon>
    </lineage>
</organism>
<dbReference type="AlphaFoldDB" id="A0A2P2PXH8"/>
<sequence length="44" mass="5329">MRKLLIRCFIQLAFQMIYEDYFSLIRPLDMTALKFCPFLADCSY</sequence>
<accession>A0A2P2PXH8</accession>
<protein>
    <submittedName>
        <fullName evidence="1">Uncharacterized protein</fullName>
    </submittedName>
</protein>
<name>A0A2P2PXH8_RHIMU</name>
<dbReference type="EMBL" id="GGEC01078865">
    <property type="protein sequence ID" value="MBX59349.1"/>
    <property type="molecule type" value="Transcribed_RNA"/>
</dbReference>